<proteinExistence type="predicted"/>
<dbReference type="AlphaFoldDB" id="A0A813ZJK3"/>
<evidence type="ECO:0000313" key="5">
    <source>
        <dbReference type="EMBL" id="CAF0900198.1"/>
    </source>
</evidence>
<dbReference type="EMBL" id="CAJNOC010001915">
    <property type="protein sequence ID" value="CAF0900198.1"/>
    <property type="molecule type" value="Genomic_DNA"/>
</dbReference>
<dbReference type="Proteomes" id="UP000663879">
    <property type="component" value="Unassembled WGS sequence"/>
</dbReference>
<evidence type="ECO:0000259" key="4">
    <source>
        <dbReference type="Pfam" id="PF13908"/>
    </source>
</evidence>
<feature type="chain" id="PRO_5032865487" description="Shisa N-terminal domain-containing protein" evidence="3">
    <location>
        <begin position="20"/>
        <end position="346"/>
    </location>
</feature>
<evidence type="ECO:0000256" key="3">
    <source>
        <dbReference type="SAM" id="SignalP"/>
    </source>
</evidence>
<feature type="signal peptide" evidence="3">
    <location>
        <begin position="1"/>
        <end position="19"/>
    </location>
</feature>
<dbReference type="InterPro" id="IPR053891">
    <property type="entry name" value="Shisa_N"/>
</dbReference>
<protein>
    <recommendedName>
        <fullName evidence="4">Shisa N-terminal domain-containing protein</fullName>
    </recommendedName>
</protein>
<feature type="transmembrane region" description="Helical" evidence="2">
    <location>
        <begin position="158"/>
        <end position="181"/>
    </location>
</feature>
<keyword evidence="6" id="KW-1185">Reference proteome</keyword>
<accession>A0A813ZJK3</accession>
<keyword evidence="3" id="KW-0732">Signal</keyword>
<comment type="caution">
    <text evidence="5">The sequence shown here is derived from an EMBL/GenBank/DDBJ whole genome shotgun (WGS) entry which is preliminary data.</text>
</comment>
<evidence type="ECO:0000313" key="6">
    <source>
        <dbReference type="Proteomes" id="UP000663879"/>
    </source>
</evidence>
<evidence type="ECO:0000256" key="1">
    <source>
        <dbReference type="SAM" id="MobiDB-lite"/>
    </source>
</evidence>
<feature type="domain" description="Shisa N-terminal" evidence="4">
    <location>
        <begin position="106"/>
        <end position="149"/>
    </location>
</feature>
<dbReference type="OrthoDB" id="10063798at2759"/>
<dbReference type="Pfam" id="PF13908">
    <property type="entry name" value="Shisa_N"/>
    <property type="match status" value="1"/>
</dbReference>
<sequence>MKILISCLCLSILCLVVESKIGRGGGGGSFRSLGSRVNRIKPPPPRPGPSYGGYNSYNRGGGIRWGSFGAGMAAYGIMSSLSRAGHYHPGYYSRPEYYRESRHRGSLCVNNEDFNGTKFGSFYCPLPGFNPSATYCCGESDAQYCCEYFDDESRKNGIIIAGICAIGIFICIIACIIRVYLIFKKKNNFPKSPSVYTAHPNIHHVNRNYAQMPRAPIIRQTQYQNNYQPNTPYPTTPLMPQPTDTKYMENMPPSYTDAKKTNSVKNRSNAAPNNIVHMNFPMSNTDAPFYVNNNEIVELPLGSNTGSNLNPNSENFGWRQEVLPNAPVNNDMNQPPPPYSSVVNNN</sequence>
<keyword evidence="2" id="KW-1133">Transmembrane helix</keyword>
<organism evidence="5 6">
    <name type="scientific">Brachionus calyciflorus</name>
    <dbReference type="NCBI Taxonomy" id="104777"/>
    <lineage>
        <taxon>Eukaryota</taxon>
        <taxon>Metazoa</taxon>
        <taxon>Spiralia</taxon>
        <taxon>Gnathifera</taxon>
        <taxon>Rotifera</taxon>
        <taxon>Eurotatoria</taxon>
        <taxon>Monogononta</taxon>
        <taxon>Pseudotrocha</taxon>
        <taxon>Ploima</taxon>
        <taxon>Brachionidae</taxon>
        <taxon>Brachionus</taxon>
    </lineage>
</organism>
<keyword evidence="2" id="KW-0472">Membrane</keyword>
<name>A0A813ZJK3_9BILA</name>
<evidence type="ECO:0000256" key="2">
    <source>
        <dbReference type="SAM" id="Phobius"/>
    </source>
</evidence>
<feature type="region of interest" description="Disordered" evidence="1">
    <location>
        <begin position="325"/>
        <end position="346"/>
    </location>
</feature>
<keyword evidence="2" id="KW-0812">Transmembrane</keyword>
<feature type="region of interest" description="Disordered" evidence="1">
    <location>
        <begin position="33"/>
        <end position="52"/>
    </location>
</feature>
<reference evidence="5" key="1">
    <citation type="submission" date="2021-02" db="EMBL/GenBank/DDBJ databases">
        <authorList>
            <person name="Nowell W R."/>
        </authorList>
    </citation>
    <scope>NUCLEOTIDE SEQUENCE</scope>
    <source>
        <strain evidence="5">Ploen Becks lab</strain>
    </source>
</reference>
<gene>
    <name evidence="5" type="ORF">OXX778_LOCUS11360</name>
</gene>